<evidence type="ECO:0000256" key="1">
    <source>
        <dbReference type="SAM" id="MobiDB-lite"/>
    </source>
</evidence>
<feature type="compositionally biased region" description="Pro residues" evidence="1">
    <location>
        <begin position="52"/>
        <end position="62"/>
    </location>
</feature>
<evidence type="ECO:0000313" key="2">
    <source>
        <dbReference type="EMBL" id="OQU86941.1"/>
    </source>
</evidence>
<keyword evidence="3" id="KW-1185">Reference proteome</keyword>
<evidence type="ECO:0000313" key="3">
    <source>
        <dbReference type="Proteomes" id="UP000000768"/>
    </source>
</evidence>
<name>A0A1W0VXV5_SORBI</name>
<organism evidence="2 3">
    <name type="scientific">Sorghum bicolor</name>
    <name type="common">Sorghum</name>
    <name type="synonym">Sorghum vulgare</name>
    <dbReference type="NCBI Taxonomy" id="4558"/>
    <lineage>
        <taxon>Eukaryota</taxon>
        <taxon>Viridiplantae</taxon>
        <taxon>Streptophyta</taxon>
        <taxon>Embryophyta</taxon>
        <taxon>Tracheophyta</taxon>
        <taxon>Spermatophyta</taxon>
        <taxon>Magnoliopsida</taxon>
        <taxon>Liliopsida</taxon>
        <taxon>Poales</taxon>
        <taxon>Poaceae</taxon>
        <taxon>PACMAD clade</taxon>
        <taxon>Panicoideae</taxon>
        <taxon>Andropogonodae</taxon>
        <taxon>Andropogoneae</taxon>
        <taxon>Sorghinae</taxon>
        <taxon>Sorghum</taxon>
    </lineage>
</organism>
<accession>A0A1W0VXV5</accession>
<gene>
    <name evidence="2" type="ORF">SORBI_3003G175350</name>
</gene>
<dbReference type="AlphaFoldDB" id="A0A1W0VXV5"/>
<proteinExistence type="predicted"/>
<feature type="region of interest" description="Disordered" evidence="1">
    <location>
        <begin position="1"/>
        <end position="62"/>
    </location>
</feature>
<sequence length="111" mass="12904">MPYRCSPHTISEPGLPPHTRPPCRQRGHFSNQQQRWRLRRTPTTSLVTPRSRPLPPRYARRPAPPPPYLLWIQRGHHFGEPQCLRLGALPRLRHRDSSRSHGMGIVENGDK</sequence>
<reference evidence="3" key="2">
    <citation type="journal article" date="2018" name="Plant J.">
        <title>The Sorghum bicolor reference genome: improved assembly, gene annotations, a transcriptome atlas, and signatures of genome organization.</title>
        <authorList>
            <person name="McCormick R.F."/>
            <person name="Truong S.K."/>
            <person name="Sreedasyam A."/>
            <person name="Jenkins J."/>
            <person name="Shu S."/>
            <person name="Sims D."/>
            <person name="Kennedy M."/>
            <person name="Amirebrahimi M."/>
            <person name="Weers B.D."/>
            <person name="McKinley B."/>
            <person name="Mattison A."/>
            <person name="Morishige D.T."/>
            <person name="Grimwood J."/>
            <person name="Schmutz J."/>
            <person name="Mullet J.E."/>
        </authorList>
    </citation>
    <scope>NUCLEOTIDE SEQUENCE [LARGE SCALE GENOMIC DNA]</scope>
    <source>
        <strain evidence="3">cv. BTx623</strain>
    </source>
</reference>
<protein>
    <submittedName>
        <fullName evidence="2">Uncharacterized protein</fullName>
    </submittedName>
</protein>
<feature type="compositionally biased region" description="Polar residues" evidence="1">
    <location>
        <begin position="28"/>
        <end position="48"/>
    </location>
</feature>
<dbReference type="InParanoid" id="A0A1W0VXV5"/>
<dbReference type="EMBL" id="CM000762">
    <property type="protein sequence ID" value="OQU86941.1"/>
    <property type="molecule type" value="Genomic_DNA"/>
</dbReference>
<reference evidence="2 3" key="1">
    <citation type="journal article" date="2009" name="Nature">
        <title>The Sorghum bicolor genome and the diversification of grasses.</title>
        <authorList>
            <person name="Paterson A.H."/>
            <person name="Bowers J.E."/>
            <person name="Bruggmann R."/>
            <person name="Dubchak I."/>
            <person name="Grimwood J."/>
            <person name="Gundlach H."/>
            <person name="Haberer G."/>
            <person name="Hellsten U."/>
            <person name="Mitros T."/>
            <person name="Poliakov A."/>
            <person name="Schmutz J."/>
            <person name="Spannagl M."/>
            <person name="Tang H."/>
            <person name="Wang X."/>
            <person name="Wicker T."/>
            <person name="Bharti A.K."/>
            <person name="Chapman J."/>
            <person name="Feltus F.A."/>
            <person name="Gowik U."/>
            <person name="Grigoriev I.V."/>
            <person name="Lyons E."/>
            <person name="Maher C.A."/>
            <person name="Martis M."/>
            <person name="Narechania A."/>
            <person name="Otillar R.P."/>
            <person name="Penning B.W."/>
            <person name="Salamov A.A."/>
            <person name="Wang Y."/>
            <person name="Zhang L."/>
            <person name="Carpita N.C."/>
            <person name="Freeling M."/>
            <person name="Gingle A.R."/>
            <person name="Hash C.T."/>
            <person name="Keller B."/>
            <person name="Klein P."/>
            <person name="Kresovich S."/>
            <person name="McCann M.C."/>
            <person name="Ming R."/>
            <person name="Peterson D.G."/>
            <person name="Mehboob-ur-Rahman"/>
            <person name="Ware D."/>
            <person name="Westhoff P."/>
            <person name="Mayer K.F."/>
            <person name="Messing J."/>
            <person name="Rokhsar D.S."/>
        </authorList>
    </citation>
    <scope>NUCLEOTIDE SEQUENCE [LARGE SCALE GENOMIC DNA]</scope>
    <source>
        <strain evidence="3">cv. BTx623</strain>
    </source>
</reference>
<dbReference type="Proteomes" id="UP000000768">
    <property type="component" value="Chromosome 3"/>
</dbReference>
<dbReference type="Gramene" id="OQU86941">
    <property type="protein sequence ID" value="OQU86941"/>
    <property type="gene ID" value="SORBI_3003G175350"/>
</dbReference>